<feature type="region of interest" description="Disordered" evidence="10">
    <location>
        <begin position="35"/>
        <end position="88"/>
    </location>
</feature>
<dbReference type="EC" id="3.4.24.70" evidence="8"/>
<accession>A0AAD4DH68</accession>
<evidence type="ECO:0000259" key="11">
    <source>
        <dbReference type="Pfam" id="PF01432"/>
    </source>
</evidence>
<dbReference type="InterPro" id="IPR045090">
    <property type="entry name" value="Pept_M3A_M3B"/>
</dbReference>
<evidence type="ECO:0000256" key="8">
    <source>
        <dbReference type="ARBA" id="ARBA00026100"/>
    </source>
</evidence>
<evidence type="ECO:0000256" key="10">
    <source>
        <dbReference type="SAM" id="MobiDB-lite"/>
    </source>
</evidence>
<gene>
    <name evidence="13" type="ORF">BGZ95_005382</name>
</gene>
<dbReference type="GO" id="GO:0006508">
    <property type="term" value="P:proteolysis"/>
    <property type="evidence" value="ECO:0007669"/>
    <property type="project" value="UniProtKB-KW"/>
</dbReference>
<keyword evidence="14" id="KW-1185">Reference proteome</keyword>
<evidence type="ECO:0000256" key="1">
    <source>
        <dbReference type="ARBA" id="ARBA00006040"/>
    </source>
</evidence>
<proteinExistence type="inferred from homology"/>
<dbReference type="InterPro" id="IPR024077">
    <property type="entry name" value="Neurolysin/TOP_dom2"/>
</dbReference>
<sequence length="832" mass="93441">MTAEAVTVHRSPFHGFPRKGIRFFSLTFFSPTTTTRCCAHSHPRQPQGSELVFPQESPRQQPQQQQEPSPGQPLLRSPVSGPPTQLQRHSEAVLVVLTRIRRALATIADNVTIKGASASYPKTNPEFTTNPILNWHTFPNFAAIKAEHVVPAIEVLTKQIEATFQERSKRMTPTWEGTMGLTQDLEDDLERASGVISHFSRVKDSPEFRKAVEAIQPMIVAISLKMGQSLELYDALVKMVDNKETWNSLDKEQQRIVEKSIQGMKLSGVAFGLVGEGNAEKQKRFNEIQGKLAQLSLKFSNNLQDETKAFAKIVTDRTELEGCPESLMKAMAKNAQSRGHGDGNAETGPWAVTLDSPTYVPFIMNCKNRDLRETMYRAIVTRASKGEKDNEPVIDEILSLRQEEAGLLGFSSYGALSLSKKMASDVGTASDVLERLYKATLPAAKKELAELTEFAQQQLGHPTPLRPWDTGFVEEEYRKDRFKYSADQISEYLPYPRVMDTLFEVARDSFGIDVSEMSVADQNKAGLTTWNKDVKIYQIKDDASKKVLAYFYGDFYSRSEEKLSGAWMDICVTRMKDPISGDVRVPVAYLVCNQPPPLSGAESLMKFQDVTTLFHEFGHGLQHMLTTVDYPQASGIKGVEWDFVEVASQFMENFAYEDKWLSRMAKHHKTSEPMPSEMKETVKKSKQCLAGLAMLRQLHFAMLDLELHTQYKPKGAESVFDVDRRMGEKTRLVASIPEDRFLCGFSHIFGGGYAAGYYSYKFSELYSADAYAAFEEQGSSVDGRKRIGRKYRDTVLAYGGATDPKEVWREFRGRDGVEVDALLRHSGLIASP</sequence>
<dbReference type="PANTHER" id="PTHR11804">
    <property type="entry name" value="PROTEASE M3 THIMET OLIGOPEPTIDASE-RELATED"/>
    <property type="match status" value="1"/>
</dbReference>
<evidence type="ECO:0000256" key="7">
    <source>
        <dbReference type="ARBA" id="ARBA00024603"/>
    </source>
</evidence>
<organism evidence="13 14">
    <name type="scientific">Linnemannia exigua</name>
    <dbReference type="NCBI Taxonomy" id="604196"/>
    <lineage>
        <taxon>Eukaryota</taxon>
        <taxon>Fungi</taxon>
        <taxon>Fungi incertae sedis</taxon>
        <taxon>Mucoromycota</taxon>
        <taxon>Mortierellomycotina</taxon>
        <taxon>Mortierellomycetes</taxon>
        <taxon>Mortierellales</taxon>
        <taxon>Mortierellaceae</taxon>
        <taxon>Linnemannia</taxon>
    </lineage>
</organism>
<dbReference type="InterPro" id="IPR001567">
    <property type="entry name" value="Pept_M3A_M3B_dom"/>
</dbReference>
<dbReference type="SUPFAM" id="SSF55486">
    <property type="entry name" value="Metalloproteases ('zincins'), catalytic domain"/>
    <property type="match status" value="1"/>
</dbReference>
<evidence type="ECO:0000313" key="13">
    <source>
        <dbReference type="EMBL" id="KAG0277762.1"/>
    </source>
</evidence>
<dbReference type="PANTHER" id="PTHR11804:SF83">
    <property type="entry name" value="LD37516P"/>
    <property type="match status" value="1"/>
</dbReference>
<evidence type="ECO:0000256" key="6">
    <source>
        <dbReference type="ARBA" id="ARBA00023049"/>
    </source>
</evidence>
<feature type="domain" description="Peptidase M3A/M3B catalytic" evidence="11">
    <location>
        <begin position="363"/>
        <end position="825"/>
    </location>
</feature>
<name>A0AAD4DH68_9FUNG</name>
<dbReference type="GO" id="GO:0006518">
    <property type="term" value="P:peptide metabolic process"/>
    <property type="evidence" value="ECO:0007669"/>
    <property type="project" value="TreeGrafter"/>
</dbReference>
<reference evidence="13" key="1">
    <citation type="journal article" date="2020" name="Fungal Divers.">
        <title>Resolving the Mortierellaceae phylogeny through synthesis of multi-gene phylogenetics and phylogenomics.</title>
        <authorList>
            <person name="Vandepol N."/>
            <person name="Liber J."/>
            <person name="Desiro A."/>
            <person name="Na H."/>
            <person name="Kennedy M."/>
            <person name="Barry K."/>
            <person name="Grigoriev I.V."/>
            <person name="Miller A.N."/>
            <person name="O'Donnell K."/>
            <person name="Stajich J.E."/>
            <person name="Bonito G."/>
        </authorList>
    </citation>
    <scope>NUCLEOTIDE SEQUENCE</scope>
    <source>
        <strain evidence="13">NRRL 28262</strain>
    </source>
</reference>
<evidence type="ECO:0000256" key="9">
    <source>
        <dbReference type="RuleBase" id="RU003435"/>
    </source>
</evidence>
<dbReference type="GO" id="GO:0005829">
    <property type="term" value="C:cytosol"/>
    <property type="evidence" value="ECO:0007669"/>
    <property type="project" value="UniProtKB-ARBA"/>
</dbReference>
<dbReference type="InterPro" id="IPR045666">
    <property type="entry name" value="OpdA_N"/>
</dbReference>
<dbReference type="Gene3D" id="3.40.390.10">
    <property type="entry name" value="Collagenase (Catalytic Domain)"/>
    <property type="match status" value="1"/>
</dbReference>
<evidence type="ECO:0000259" key="12">
    <source>
        <dbReference type="Pfam" id="PF19310"/>
    </source>
</evidence>
<keyword evidence="4 9" id="KW-0378">Hydrolase</keyword>
<protein>
    <recommendedName>
        <fullName evidence="8">oligopeptidase A</fullName>
        <ecNumber evidence="8">3.4.24.70</ecNumber>
    </recommendedName>
</protein>
<dbReference type="CDD" id="cd06456">
    <property type="entry name" value="M3A_DCP"/>
    <property type="match status" value="1"/>
</dbReference>
<feature type="domain" description="Oligopeptidase A N-terminal" evidence="12">
    <location>
        <begin position="154"/>
        <end position="271"/>
    </location>
</feature>
<comment type="catalytic activity">
    <reaction evidence="7">
        <text>Hydrolysis of oligopeptides, with broad specificity. Gly or Ala commonly occur as P1 or P1' residues, but more distant residues are also important, as is shown by the fact that Z-Gly-Pro-Gly-|-Gly-Pro-Ala is cleaved, but not Z-(Gly)(5).</text>
        <dbReference type="EC" id="3.4.24.70"/>
    </reaction>
</comment>
<keyword evidence="5 9" id="KW-0862">Zinc</keyword>
<comment type="similarity">
    <text evidence="1 9">Belongs to the peptidase M3 family.</text>
</comment>
<dbReference type="FunFam" id="3.40.390.10:FF:000009">
    <property type="entry name" value="Oligopeptidase A"/>
    <property type="match status" value="1"/>
</dbReference>
<evidence type="ECO:0000256" key="5">
    <source>
        <dbReference type="ARBA" id="ARBA00022833"/>
    </source>
</evidence>
<evidence type="ECO:0000256" key="2">
    <source>
        <dbReference type="ARBA" id="ARBA00022670"/>
    </source>
</evidence>
<dbReference type="EMBL" id="JAAAIL010000249">
    <property type="protein sequence ID" value="KAG0277762.1"/>
    <property type="molecule type" value="Genomic_DNA"/>
</dbReference>
<keyword evidence="2 9" id="KW-0645">Protease</keyword>
<comment type="cofactor">
    <cofactor evidence="9">
        <name>Zn(2+)</name>
        <dbReference type="ChEBI" id="CHEBI:29105"/>
    </cofactor>
    <text evidence="9">Binds 1 zinc ion.</text>
</comment>
<evidence type="ECO:0000256" key="4">
    <source>
        <dbReference type="ARBA" id="ARBA00022801"/>
    </source>
</evidence>
<dbReference type="Pfam" id="PF01432">
    <property type="entry name" value="Peptidase_M3"/>
    <property type="match status" value="1"/>
</dbReference>
<dbReference type="Gene3D" id="1.10.1370.10">
    <property type="entry name" value="Neurolysin, domain 3"/>
    <property type="match status" value="1"/>
</dbReference>
<feature type="compositionally biased region" description="Low complexity" evidence="10">
    <location>
        <begin position="54"/>
        <end position="73"/>
    </location>
</feature>
<keyword evidence="3 9" id="KW-0479">Metal-binding</keyword>
<dbReference type="GO" id="GO:0004222">
    <property type="term" value="F:metalloendopeptidase activity"/>
    <property type="evidence" value="ECO:0007669"/>
    <property type="project" value="UniProtKB-EC"/>
</dbReference>
<dbReference type="InterPro" id="IPR024079">
    <property type="entry name" value="MetalloPept_cat_dom_sf"/>
</dbReference>
<dbReference type="GO" id="GO:0046872">
    <property type="term" value="F:metal ion binding"/>
    <property type="evidence" value="ECO:0007669"/>
    <property type="project" value="UniProtKB-UniRule"/>
</dbReference>
<dbReference type="AlphaFoldDB" id="A0AAD4DH68"/>
<keyword evidence="6 9" id="KW-0482">Metalloprotease</keyword>
<evidence type="ECO:0000313" key="14">
    <source>
        <dbReference type="Proteomes" id="UP001194580"/>
    </source>
</evidence>
<dbReference type="Gene3D" id="1.10.1370.40">
    <property type="match status" value="1"/>
</dbReference>
<evidence type="ECO:0000256" key="3">
    <source>
        <dbReference type="ARBA" id="ARBA00022723"/>
    </source>
</evidence>
<dbReference type="Pfam" id="PF19310">
    <property type="entry name" value="TOP_N"/>
    <property type="match status" value="1"/>
</dbReference>
<comment type="caution">
    <text evidence="13">The sequence shown here is derived from an EMBL/GenBank/DDBJ whole genome shotgun (WGS) entry which is preliminary data.</text>
</comment>
<dbReference type="Proteomes" id="UP001194580">
    <property type="component" value="Unassembled WGS sequence"/>
</dbReference>
<dbReference type="InterPro" id="IPR034005">
    <property type="entry name" value="M3A_DCP"/>
</dbReference>